<keyword evidence="1" id="KW-1133">Transmembrane helix</keyword>
<keyword evidence="1" id="KW-0812">Transmembrane</keyword>
<dbReference type="AlphaFoldDB" id="A0ABD6ESP3"/>
<keyword evidence="1" id="KW-0472">Membrane</keyword>
<reference evidence="2 3" key="1">
    <citation type="submission" date="2024-08" db="EMBL/GenBank/DDBJ databases">
        <title>Gnathostoma spinigerum genome.</title>
        <authorList>
            <person name="Gonzalez-Bertolin B."/>
            <person name="Monzon S."/>
            <person name="Zaballos A."/>
            <person name="Jimenez P."/>
            <person name="Dekumyoy P."/>
            <person name="Varona S."/>
            <person name="Cuesta I."/>
            <person name="Sumanam S."/>
            <person name="Adisakwattana P."/>
            <person name="Gasser R.B."/>
            <person name="Hernandez-Gonzalez A."/>
            <person name="Young N.D."/>
            <person name="Perteguer M.J."/>
        </authorList>
    </citation>
    <scope>NUCLEOTIDE SEQUENCE [LARGE SCALE GENOMIC DNA]</scope>
    <source>
        <strain evidence="2">AL3</strain>
        <tissue evidence="2">Liver</tissue>
    </source>
</reference>
<comment type="caution">
    <text evidence="2">The sequence shown here is derived from an EMBL/GenBank/DDBJ whole genome shotgun (WGS) entry which is preliminary data.</text>
</comment>
<sequence>MAYKNQLYTVKIESIAGGVLFVTMRLLLIIQISIFLMFQQCSLANVLRHNTRQSRNETAWRCIGTMFHCFPVLDERPTQLPLTSETQVVTTQARGCNVTESDGSRYDRCLQLAKRMF</sequence>
<evidence type="ECO:0000313" key="2">
    <source>
        <dbReference type="EMBL" id="MFH4982985.1"/>
    </source>
</evidence>
<dbReference type="Proteomes" id="UP001608902">
    <property type="component" value="Unassembled WGS sequence"/>
</dbReference>
<protein>
    <submittedName>
        <fullName evidence="2">Uncharacterized protein</fullName>
    </submittedName>
</protein>
<proteinExistence type="predicted"/>
<organism evidence="2 3">
    <name type="scientific">Gnathostoma spinigerum</name>
    <dbReference type="NCBI Taxonomy" id="75299"/>
    <lineage>
        <taxon>Eukaryota</taxon>
        <taxon>Metazoa</taxon>
        <taxon>Ecdysozoa</taxon>
        <taxon>Nematoda</taxon>
        <taxon>Chromadorea</taxon>
        <taxon>Rhabditida</taxon>
        <taxon>Spirurina</taxon>
        <taxon>Gnathostomatomorpha</taxon>
        <taxon>Gnathostomatoidea</taxon>
        <taxon>Gnathostomatidae</taxon>
        <taxon>Gnathostoma</taxon>
    </lineage>
</organism>
<gene>
    <name evidence="2" type="ORF">AB6A40_009694</name>
</gene>
<feature type="transmembrane region" description="Helical" evidence="1">
    <location>
        <begin position="15"/>
        <end position="38"/>
    </location>
</feature>
<keyword evidence="3" id="KW-1185">Reference proteome</keyword>
<dbReference type="EMBL" id="JBGFUD010010698">
    <property type="protein sequence ID" value="MFH4982985.1"/>
    <property type="molecule type" value="Genomic_DNA"/>
</dbReference>
<name>A0ABD6ESP3_9BILA</name>
<accession>A0ABD6ESP3</accession>
<evidence type="ECO:0000313" key="3">
    <source>
        <dbReference type="Proteomes" id="UP001608902"/>
    </source>
</evidence>
<evidence type="ECO:0000256" key="1">
    <source>
        <dbReference type="SAM" id="Phobius"/>
    </source>
</evidence>